<dbReference type="InterPro" id="IPR036322">
    <property type="entry name" value="WD40_repeat_dom_sf"/>
</dbReference>
<dbReference type="SUPFAM" id="SSF50978">
    <property type="entry name" value="WD40 repeat-like"/>
    <property type="match status" value="1"/>
</dbReference>
<dbReference type="GO" id="GO:0002098">
    <property type="term" value="P:tRNA wobble uridine modification"/>
    <property type="evidence" value="ECO:0007669"/>
    <property type="project" value="InterPro"/>
</dbReference>
<evidence type="ECO:0000256" key="5">
    <source>
        <dbReference type="ARBA" id="ARBA00020267"/>
    </source>
</evidence>
<evidence type="ECO:0000256" key="11">
    <source>
        <dbReference type="PROSITE-ProRule" id="PRU00221"/>
    </source>
</evidence>
<dbReference type="Gene3D" id="2.130.10.10">
    <property type="entry name" value="YVTN repeat-like/Quinoprotein amine dehydrogenase"/>
    <property type="match status" value="2"/>
</dbReference>
<organism evidence="12 13">
    <name type="scientific">Trachipleistophora hominis</name>
    <name type="common">Microsporidian parasite</name>
    <dbReference type="NCBI Taxonomy" id="72359"/>
    <lineage>
        <taxon>Eukaryota</taxon>
        <taxon>Fungi</taxon>
        <taxon>Fungi incertae sedis</taxon>
        <taxon>Microsporidia</taxon>
        <taxon>Pleistophoridae</taxon>
        <taxon>Trachipleistophora</taxon>
    </lineage>
</organism>
<keyword evidence="13" id="KW-1185">Reference proteome</keyword>
<sequence>MLENIFNVAGIAQKNHVMCQENNVVYYASSSNVIKCKNNKIAPIIRQGNDITNLKVRDGIILSDKDNCVELNNTVLFESNDAIQAVNKSKFVLHDGKLRDVKAFCSFEKIYIFCEKSIFYVEQEGVITLDCIIIDGTVFLVCGTLDGKILKFTIKLDNLLESHKIGNNSLQTNSSHEYERFYLEERKTDKIMDIKRLEKYTVENIKAHDDAVTDIKINTSIILSSSQDKTIKIHNLQTFEHVDTLIGHSDYVYESNFVDKHNEIVSAGADNCVIIWEFRDGWKSKTRLGNLVSTPFYSALVINEKCTSFENGYDNEIEQENEYFVMVHSYNGGIYRYCDTELVHSVGGHVDKITTLAVKNDFILTGSLDRTVRLYYKMKEVARPCIHGYSIRSAVFYNDNVVVGSDESILRVYERTTGVEKILRDVDLKMNVESGDSALVTAVADNKCEAQHENVLFIATPSELSLTNEIKK</sequence>
<feature type="repeat" description="WD" evidence="11">
    <location>
        <begin position="205"/>
        <end position="244"/>
    </location>
</feature>
<dbReference type="InParanoid" id="L7JWA2"/>
<proteinExistence type="inferred from homology"/>
<evidence type="ECO:0000256" key="6">
    <source>
        <dbReference type="ARBA" id="ARBA00022490"/>
    </source>
</evidence>
<dbReference type="GO" id="GO:0005737">
    <property type="term" value="C:cytoplasm"/>
    <property type="evidence" value="ECO:0007669"/>
    <property type="project" value="UniProtKB-SubCell"/>
</dbReference>
<dbReference type="OrthoDB" id="27911at2759"/>
<dbReference type="GO" id="GO:0033588">
    <property type="term" value="C:elongator holoenzyme complex"/>
    <property type="evidence" value="ECO:0007669"/>
    <property type="project" value="InterPro"/>
</dbReference>
<dbReference type="GO" id="GO:0005634">
    <property type="term" value="C:nucleus"/>
    <property type="evidence" value="ECO:0007669"/>
    <property type="project" value="UniProtKB-SubCell"/>
</dbReference>
<name>L7JWA2_TRAHO</name>
<evidence type="ECO:0000256" key="10">
    <source>
        <dbReference type="ARBA" id="ARBA00023242"/>
    </source>
</evidence>
<dbReference type="PROSITE" id="PS50082">
    <property type="entry name" value="WD_REPEATS_2"/>
    <property type="match status" value="2"/>
</dbReference>
<dbReference type="Proteomes" id="UP000011185">
    <property type="component" value="Unassembled WGS sequence"/>
</dbReference>
<dbReference type="SMART" id="SM00320">
    <property type="entry name" value="WD40"/>
    <property type="match status" value="4"/>
</dbReference>
<dbReference type="VEuPathDB" id="MicrosporidiaDB:THOM_1463"/>
<dbReference type="EMBL" id="JH993941">
    <property type="protein sequence ID" value="ELQ75600.1"/>
    <property type="molecule type" value="Genomic_DNA"/>
</dbReference>
<keyword evidence="9" id="KW-0677">Repeat</keyword>
<evidence type="ECO:0000256" key="3">
    <source>
        <dbReference type="ARBA" id="ARBA00005043"/>
    </source>
</evidence>
<evidence type="ECO:0000256" key="7">
    <source>
        <dbReference type="ARBA" id="ARBA00022574"/>
    </source>
</evidence>
<protein>
    <recommendedName>
        <fullName evidence="5">Elongator complex protein 2</fullName>
    </recommendedName>
</protein>
<dbReference type="PROSITE" id="PS00678">
    <property type="entry name" value="WD_REPEATS_1"/>
    <property type="match status" value="1"/>
</dbReference>
<keyword evidence="6" id="KW-0963">Cytoplasm</keyword>
<accession>L7JWA2</accession>
<dbReference type="InterPro" id="IPR037289">
    <property type="entry name" value="Elp2"/>
</dbReference>
<keyword evidence="10" id="KW-0539">Nucleus</keyword>
<comment type="pathway">
    <text evidence="3">tRNA modification; 5-methoxycarbonylmethyl-2-thiouridine-tRNA biosynthesis.</text>
</comment>
<dbReference type="PANTHER" id="PTHR44111:SF1">
    <property type="entry name" value="ELONGATOR COMPLEX PROTEIN 2"/>
    <property type="match status" value="1"/>
</dbReference>
<keyword evidence="7 11" id="KW-0853">WD repeat</keyword>
<comment type="subcellular location">
    <subcellularLocation>
        <location evidence="2">Cytoplasm</location>
    </subcellularLocation>
    <subcellularLocation>
        <location evidence="1">Nucleus</location>
    </subcellularLocation>
</comment>
<dbReference type="AlphaFoldDB" id="L7JWA2"/>
<keyword evidence="8" id="KW-0819">tRNA processing</keyword>
<dbReference type="OMA" id="KIYGHYF"/>
<dbReference type="PROSITE" id="PS50294">
    <property type="entry name" value="WD_REPEATS_REGION"/>
    <property type="match status" value="1"/>
</dbReference>
<dbReference type="HOGENOM" id="CLU_578949_0_0_1"/>
<evidence type="ECO:0000256" key="2">
    <source>
        <dbReference type="ARBA" id="ARBA00004496"/>
    </source>
</evidence>
<comment type="similarity">
    <text evidence="4">Belongs to the WD repeat ELP2 family.</text>
</comment>
<dbReference type="PANTHER" id="PTHR44111">
    <property type="entry name" value="ELONGATOR COMPLEX PROTEIN 2"/>
    <property type="match status" value="1"/>
</dbReference>
<dbReference type="STRING" id="72359.L7JWA2"/>
<reference evidence="12 13" key="1">
    <citation type="journal article" date="2012" name="PLoS Pathog.">
        <title>The genome of the obligate intracellular parasite Trachipleistophora hominis: new insights into microsporidian genome dynamics and reductive evolution.</title>
        <authorList>
            <person name="Heinz E."/>
            <person name="Williams T.A."/>
            <person name="Nakjang S."/>
            <person name="Noel C.J."/>
            <person name="Swan D.C."/>
            <person name="Goldberg A.V."/>
            <person name="Harris S.R."/>
            <person name="Weinmaier T."/>
            <person name="Markert S."/>
            <person name="Becher D."/>
            <person name="Bernhardt J."/>
            <person name="Dagan T."/>
            <person name="Hacker C."/>
            <person name="Lucocq J.M."/>
            <person name="Schweder T."/>
            <person name="Rattei T."/>
            <person name="Hall N."/>
            <person name="Hirt R.P."/>
            <person name="Embley T.M."/>
        </authorList>
    </citation>
    <scope>NUCLEOTIDE SEQUENCE [LARGE SCALE GENOMIC DNA]</scope>
</reference>
<evidence type="ECO:0000256" key="8">
    <source>
        <dbReference type="ARBA" id="ARBA00022694"/>
    </source>
</evidence>
<evidence type="ECO:0000256" key="1">
    <source>
        <dbReference type="ARBA" id="ARBA00004123"/>
    </source>
</evidence>
<gene>
    <name evidence="12" type="ORF">THOM_1463</name>
</gene>
<dbReference type="InterPro" id="IPR015943">
    <property type="entry name" value="WD40/YVTN_repeat-like_dom_sf"/>
</dbReference>
<dbReference type="InterPro" id="IPR019775">
    <property type="entry name" value="WD40_repeat_CS"/>
</dbReference>
<dbReference type="InterPro" id="IPR001680">
    <property type="entry name" value="WD40_rpt"/>
</dbReference>
<evidence type="ECO:0000313" key="12">
    <source>
        <dbReference type="EMBL" id="ELQ75600.1"/>
    </source>
</evidence>
<evidence type="ECO:0000256" key="4">
    <source>
        <dbReference type="ARBA" id="ARBA00005881"/>
    </source>
</evidence>
<evidence type="ECO:0000313" key="13">
    <source>
        <dbReference type="Proteomes" id="UP000011185"/>
    </source>
</evidence>
<feature type="repeat" description="WD" evidence="11">
    <location>
        <begin position="245"/>
        <end position="286"/>
    </location>
</feature>
<evidence type="ECO:0000256" key="9">
    <source>
        <dbReference type="ARBA" id="ARBA00022737"/>
    </source>
</evidence>
<dbReference type="Pfam" id="PF00400">
    <property type="entry name" value="WD40"/>
    <property type="match status" value="3"/>
</dbReference>